<feature type="domain" description="MobA/MobL protein" evidence="4">
    <location>
        <begin position="17"/>
        <end position="229"/>
    </location>
</feature>
<evidence type="ECO:0000256" key="2">
    <source>
        <dbReference type="ARBA" id="ARBA00022971"/>
    </source>
</evidence>
<feature type="region of interest" description="Disordered" evidence="3">
    <location>
        <begin position="628"/>
        <end position="655"/>
    </location>
</feature>
<dbReference type="Proteomes" id="UP000608071">
    <property type="component" value="Unassembled WGS sequence"/>
</dbReference>
<dbReference type="Pfam" id="PF03389">
    <property type="entry name" value="MobA_MobL"/>
    <property type="match status" value="1"/>
</dbReference>
<evidence type="ECO:0000313" key="5">
    <source>
        <dbReference type="EMBL" id="MBD7970475.1"/>
    </source>
</evidence>
<dbReference type="RefSeq" id="WP_191803602.1">
    <property type="nucleotide sequence ID" value="NZ_JACSQL010000012.1"/>
</dbReference>
<evidence type="ECO:0000256" key="1">
    <source>
        <dbReference type="ARBA" id="ARBA00010873"/>
    </source>
</evidence>
<dbReference type="EMBL" id="JACSQL010000012">
    <property type="protein sequence ID" value="MBD7970475.1"/>
    <property type="molecule type" value="Genomic_DNA"/>
</dbReference>
<protein>
    <submittedName>
        <fullName evidence="5">MobA/MobL family protein</fullName>
    </submittedName>
</protein>
<evidence type="ECO:0000313" key="6">
    <source>
        <dbReference type="Proteomes" id="UP000608071"/>
    </source>
</evidence>
<gene>
    <name evidence="5" type="ORF">H9647_20625</name>
</gene>
<comment type="similarity">
    <text evidence="1">Belongs to the MobA/MobL family.</text>
</comment>
<evidence type="ECO:0000256" key="3">
    <source>
        <dbReference type="SAM" id="MobiDB-lite"/>
    </source>
</evidence>
<dbReference type="InterPro" id="IPR005053">
    <property type="entry name" value="MobA_MobL"/>
</dbReference>
<reference evidence="5 6" key="1">
    <citation type="submission" date="2020-08" db="EMBL/GenBank/DDBJ databases">
        <title>A Genomic Blueprint of the Chicken Gut Microbiome.</title>
        <authorList>
            <person name="Gilroy R."/>
            <person name="Ravi A."/>
            <person name="Getino M."/>
            <person name="Pursley I."/>
            <person name="Horton D.L."/>
            <person name="Alikhan N.-F."/>
            <person name="Baker D."/>
            <person name="Gharbi K."/>
            <person name="Hall N."/>
            <person name="Watson M."/>
            <person name="Adriaenssens E.M."/>
            <person name="Foster-Nyarko E."/>
            <person name="Jarju S."/>
            <person name="Secka A."/>
            <person name="Antonio M."/>
            <person name="Oren A."/>
            <person name="Chaudhuri R."/>
            <person name="La Ragione R.M."/>
            <person name="Hildebrand F."/>
            <person name="Pallen M.J."/>
        </authorList>
    </citation>
    <scope>NUCLEOTIDE SEQUENCE [LARGE SCALE GENOMIC DNA]</scope>
    <source>
        <strain evidence="5 6">Sa2BVA9</strain>
    </source>
</reference>
<feature type="compositionally biased region" description="Basic residues" evidence="3">
    <location>
        <begin position="643"/>
        <end position="655"/>
    </location>
</feature>
<keyword evidence="6" id="KW-1185">Reference proteome</keyword>
<organism evidence="5 6">
    <name type="scientific">Paenibacillus gallinarum</name>
    <dbReference type="NCBI Taxonomy" id="2762232"/>
    <lineage>
        <taxon>Bacteria</taxon>
        <taxon>Bacillati</taxon>
        <taxon>Bacillota</taxon>
        <taxon>Bacilli</taxon>
        <taxon>Bacillales</taxon>
        <taxon>Paenibacillaceae</taxon>
        <taxon>Paenibacillus</taxon>
    </lineage>
</organism>
<keyword evidence="2" id="KW-0184">Conjugation</keyword>
<evidence type="ECO:0000259" key="4">
    <source>
        <dbReference type="Pfam" id="PF03389"/>
    </source>
</evidence>
<comment type="caution">
    <text evidence="5">The sequence shown here is derived from an EMBL/GenBank/DDBJ whole genome shotgun (WGS) entry which is preliminary data.</text>
</comment>
<dbReference type="Gene3D" id="3.30.930.30">
    <property type="match status" value="1"/>
</dbReference>
<name>A0ABR8T3Y0_9BACL</name>
<accession>A0ABR8T3Y0</accession>
<dbReference type="NCBIfam" id="NF041496">
    <property type="entry name" value="MobQ"/>
    <property type="match status" value="1"/>
</dbReference>
<sequence>MGYFYFSSQILNRASHSAVAAAAYRSGETLYSERDGLTKNYGERIVQPQCFILKPKHAPDWVMDRERLWNEVEKIEKQKNAQMVREIRLALPTVLSEEDQKELLLEFCKKNFSDEGMVADIAIHRDKEKNPHAHVMLTMRPFNEDGSWGNKRKKINQEVGGVIKKVSVHLTDWNEKETLSRWRKNYAEIINEKLNIRGIDDQVSHESYKKQGLNRIPEIRLERTAYRYEMQLKDKAARNKTPYEPATFYGKINEEIRQLNAQLGKLSDDRRKQVISISEYQNEKTLKEQIKLVRTSRQLSVEEKSALQMVAQRSKSYVDFRIAKHIKDEIEQGSWKKKIESDRVKILSEKNLLSKAYKAFQEDPKQVLKFGFTPTHFLAQMKDKVASIKIMEQKNSEDLRKYSLLLDKSVKALEVQRELTEKEFLVLYQMNSKISIDEMYYAVQYFKDTSQVLNKEEISKYAKSKEKEIHKNVPSLSDQTKNISKSIFILDRAIQKQRKVILNSLQEQKYDLVYEANKKVEQYKIQRARHEKDLAGNVGLIKVELQSHYSDSLESIKNAEVILQLKDRHEKGLSTGKVDQDLHLIISKFEKENANTSDQTLTPEKQIEKAYSQHIVSGLLQVLDQVERANKNKKRGKDPTEKKQRRRYRGQHLDH</sequence>
<proteinExistence type="inferred from homology"/>